<comment type="caution">
    <text evidence="1">The sequence shown here is derived from an EMBL/GenBank/DDBJ whole genome shotgun (WGS) entry which is preliminary data.</text>
</comment>
<dbReference type="EMBL" id="NCKW01005101">
    <property type="protein sequence ID" value="POM73516.1"/>
    <property type="molecule type" value="Genomic_DNA"/>
</dbReference>
<protein>
    <submittedName>
        <fullName evidence="1">Uncharacterized protein</fullName>
    </submittedName>
</protein>
<reference evidence="1 2" key="1">
    <citation type="journal article" date="2017" name="Genome Biol. Evol.">
        <title>Phytophthora megakarya and P. palmivora, closely related causal agents of cacao black pod rot, underwent increases in genome sizes and gene numbers by different mechanisms.</title>
        <authorList>
            <person name="Ali S.S."/>
            <person name="Shao J."/>
            <person name="Lary D.J."/>
            <person name="Kronmiller B."/>
            <person name="Shen D."/>
            <person name="Strem M.D."/>
            <person name="Amoako-Attah I."/>
            <person name="Akrofi A.Y."/>
            <person name="Begoude B.A."/>
            <person name="Ten Hoopen G.M."/>
            <person name="Coulibaly K."/>
            <person name="Kebe B.I."/>
            <person name="Melnick R.L."/>
            <person name="Guiltinan M.J."/>
            <person name="Tyler B.M."/>
            <person name="Meinhardt L.W."/>
            <person name="Bailey B.A."/>
        </authorList>
    </citation>
    <scope>NUCLEOTIDE SEQUENCE [LARGE SCALE GENOMIC DNA]</scope>
    <source>
        <strain evidence="2">sbr112.9</strain>
    </source>
</reference>
<evidence type="ECO:0000313" key="2">
    <source>
        <dbReference type="Proteomes" id="UP000237271"/>
    </source>
</evidence>
<organism evidence="1 2">
    <name type="scientific">Phytophthora palmivora</name>
    <dbReference type="NCBI Taxonomy" id="4796"/>
    <lineage>
        <taxon>Eukaryota</taxon>
        <taxon>Sar</taxon>
        <taxon>Stramenopiles</taxon>
        <taxon>Oomycota</taxon>
        <taxon>Peronosporomycetes</taxon>
        <taxon>Peronosporales</taxon>
        <taxon>Peronosporaceae</taxon>
        <taxon>Phytophthora</taxon>
    </lineage>
</organism>
<keyword evidence="2" id="KW-1185">Reference proteome</keyword>
<evidence type="ECO:0000313" key="1">
    <source>
        <dbReference type="EMBL" id="POM73516.1"/>
    </source>
</evidence>
<name>A0A2P4Y6T1_9STRA</name>
<proteinExistence type="predicted"/>
<accession>A0A2P4Y6T1</accession>
<dbReference type="OrthoDB" id="143801at2759"/>
<dbReference type="Proteomes" id="UP000237271">
    <property type="component" value="Unassembled WGS sequence"/>
</dbReference>
<dbReference type="AlphaFoldDB" id="A0A2P4Y6T1"/>
<gene>
    <name evidence="1" type="ORF">PHPALM_9632</name>
</gene>
<sequence>MENSDVSGYSTAADVDADDGTIMLGNCIWTPGNAKELRQCILIMVHCGGQGYRELNPMVTTIGGNVISRPWGPTYNATERNEMLRWDYMFLGDSFDGNKYLLMI</sequence>